<keyword evidence="3 6" id="KW-0812">Transmembrane</keyword>
<dbReference type="SUPFAM" id="SSF103481">
    <property type="entry name" value="Multidrug resistance efflux transporter EmrE"/>
    <property type="match status" value="1"/>
</dbReference>
<dbReference type="PANTHER" id="PTHR30561">
    <property type="entry name" value="SMR FAMILY PROTON-DEPENDENT DRUG EFFLUX TRANSPORTER SUGE"/>
    <property type="match status" value="1"/>
</dbReference>
<dbReference type="AlphaFoldDB" id="A0A843SHA2"/>
<evidence type="ECO:0000256" key="6">
    <source>
        <dbReference type="SAM" id="Phobius"/>
    </source>
</evidence>
<proteinExistence type="predicted"/>
<keyword evidence="4 6" id="KW-1133">Transmembrane helix</keyword>
<dbReference type="GO" id="GO:0005886">
    <property type="term" value="C:plasma membrane"/>
    <property type="evidence" value="ECO:0007669"/>
    <property type="project" value="UniProtKB-SubCell"/>
</dbReference>
<evidence type="ECO:0000256" key="2">
    <source>
        <dbReference type="ARBA" id="ARBA00022475"/>
    </source>
</evidence>
<dbReference type="InterPro" id="IPR000390">
    <property type="entry name" value="Small_drug/metabolite_transptr"/>
</dbReference>
<dbReference type="Gene3D" id="1.10.3730.20">
    <property type="match status" value="1"/>
</dbReference>
<keyword evidence="5 6" id="KW-0472">Membrane</keyword>
<gene>
    <name evidence="7" type="ORF">GEV01_10965</name>
</gene>
<sequence length="121" mass="12690">MNTLLTAIVSIAFSVAAQFALKAGMSSAEVREVMAQPLALRTIVTVFSNSFVLGGFFLYGLGAMVWLEVLSKWDISKAYPLVGLGFGLTVVVGLLAGEQVTMLRTAGVALICAGVFLVSKS</sequence>
<keyword evidence="2" id="KW-1003">Cell membrane</keyword>
<evidence type="ECO:0000256" key="4">
    <source>
        <dbReference type="ARBA" id="ARBA00022989"/>
    </source>
</evidence>
<comment type="subcellular location">
    <subcellularLocation>
        <location evidence="1">Cell membrane</location>
        <topology evidence="1">Multi-pass membrane protein</topology>
    </subcellularLocation>
</comment>
<organism evidence="7 8">
    <name type="scientific">Rugamonas rivuli</name>
    <dbReference type="NCBI Taxonomy" id="2743358"/>
    <lineage>
        <taxon>Bacteria</taxon>
        <taxon>Pseudomonadati</taxon>
        <taxon>Pseudomonadota</taxon>
        <taxon>Betaproteobacteria</taxon>
        <taxon>Burkholderiales</taxon>
        <taxon>Oxalobacteraceae</taxon>
        <taxon>Telluria group</taxon>
        <taxon>Rugamonas</taxon>
    </lineage>
</organism>
<dbReference type="EMBL" id="WHUF01000003">
    <property type="protein sequence ID" value="MQA20027.1"/>
    <property type="molecule type" value="Genomic_DNA"/>
</dbReference>
<protein>
    <recommendedName>
        <fullName evidence="9">Small multi-drug resistant family protein</fullName>
    </recommendedName>
</protein>
<comment type="caution">
    <text evidence="7">The sequence shown here is derived from an EMBL/GenBank/DDBJ whole genome shotgun (WGS) entry which is preliminary data.</text>
</comment>
<dbReference type="GO" id="GO:0022857">
    <property type="term" value="F:transmembrane transporter activity"/>
    <property type="evidence" value="ECO:0007669"/>
    <property type="project" value="InterPro"/>
</dbReference>
<evidence type="ECO:0008006" key="9">
    <source>
        <dbReference type="Google" id="ProtNLM"/>
    </source>
</evidence>
<evidence type="ECO:0000256" key="1">
    <source>
        <dbReference type="ARBA" id="ARBA00004651"/>
    </source>
</evidence>
<dbReference type="PANTHER" id="PTHR30561:SF9">
    <property type="entry name" value="4-AMINO-4-DEOXY-L-ARABINOSE-PHOSPHOUNDECAPRENOL FLIPPASE SUBUNIT ARNF-RELATED"/>
    <property type="match status" value="1"/>
</dbReference>
<dbReference type="Proteomes" id="UP000444318">
    <property type="component" value="Unassembled WGS sequence"/>
</dbReference>
<evidence type="ECO:0000313" key="8">
    <source>
        <dbReference type="Proteomes" id="UP000444318"/>
    </source>
</evidence>
<feature type="transmembrane region" description="Helical" evidence="6">
    <location>
        <begin position="78"/>
        <end position="96"/>
    </location>
</feature>
<reference evidence="7 8" key="1">
    <citation type="submission" date="2019-10" db="EMBL/GenBank/DDBJ databases">
        <title>Two novel species isolated from a subtropical stream in China.</title>
        <authorList>
            <person name="Lu H."/>
        </authorList>
    </citation>
    <scope>NUCLEOTIDE SEQUENCE [LARGE SCALE GENOMIC DNA]</scope>
    <source>
        <strain evidence="7 8">FT103W</strain>
    </source>
</reference>
<evidence type="ECO:0000313" key="7">
    <source>
        <dbReference type="EMBL" id="MQA20027.1"/>
    </source>
</evidence>
<feature type="transmembrane region" description="Helical" evidence="6">
    <location>
        <begin position="51"/>
        <end position="71"/>
    </location>
</feature>
<evidence type="ECO:0000256" key="3">
    <source>
        <dbReference type="ARBA" id="ARBA00022692"/>
    </source>
</evidence>
<name>A0A843SHA2_9BURK</name>
<accession>A0A843SHA2</accession>
<keyword evidence="8" id="KW-1185">Reference proteome</keyword>
<dbReference type="InterPro" id="IPR037185">
    <property type="entry name" value="EmrE-like"/>
</dbReference>
<evidence type="ECO:0000256" key="5">
    <source>
        <dbReference type="ARBA" id="ARBA00023136"/>
    </source>
</evidence>
<dbReference type="RefSeq" id="WP_152804247.1">
    <property type="nucleotide sequence ID" value="NZ_WHUF01000003.1"/>
</dbReference>